<feature type="compositionally biased region" description="Acidic residues" evidence="1">
    <location>
        <begin position="342"/>
        <end position="351"/>
    </location>
</feature>
<accession>A0AAE1HBP9</accession>
<dbReference type="GO" id="GO:0016874">
    <property type="term" value="F:ligase activity"/>
    <property type="evidence" value="ECO:0007669"/>
    <property type="project" value="UniProtKB-KW"/>
</dbReference>
<dbReference type="InterPro" id="IPR057191">
    <property type="entry name" value="DUF7869"/>
</dbReference>
<proteinExistence type="predicted"/>
<evidence type="ECO:0000313" key="4">
    <source>
        <dbReference type="Proteomes" id="UP001219518"/>
    </source>
</evidence>
<dbReference type="EMBL" id="JAHWGI010000935">
    <property type="protein sequence ID" value="KAK3918310.1"/>
    <property type="molecule type" value="Genomic_DNA"/>
</dbReference>
<name>A0AAE1HBP9_9NEOP</name>
<dbReference type="AlphaFoldDB" id="A0AAE1HBP9"/>
<protein>
    <submittedName>
        <fullName evidence="3">Proline--tRNA ligase</fullName>
    </submittedName>
</protein>
<dbReference type="Proteomes" id="UP001219518">
    <property type="component" value="Unassembled WGS sequence"/>
</dbReference>
<keyword evidence="4" id="KW-1185">Reference proteome</keyword>
<sequence>MLKALAPFSSTPNSDSKQSECDTKSVTTRPESKENRNPLKTESLECQNILSCKVDDGNERGTMSEDNDSVSTFNQSELAICNSEWKKRLQHIQTRSPISQDVRCAVWLQQQKLSDVEGHVSSRVSQLVDYSPSASKSASQVSAQETPSVSSPHPVNFLLPVMREKLLRVTKRLGYTNISSTHPSNSAEEFLSVPDTGKEVSAARDDVQQSKNDVPVNALMKSAHNTGLSVIDRTSPLSALDNGEQPESTRSSAFKVAPSKCSAASSGGGKRKLSIGSDDGASGDGAGDKPSAETETQVTQRSSRKKVTIVKELDADVSDLSESQFDFNSDFSSEDQYHPSEEDPLDSDDSEKEFTKRERTKRSAVTSVRSDSENLPKNGAKETSHNTSGNNGKKVPKRKPVVPDCQHNGDSFNCGILTQDTVEKLHSEYWSFGDWNKRVQYAANCMVIKDPERRRSGGKGRRQQSVQYFINVNGSKHRICRQAFLKTFSESDRFVRGVAAKKGNSISGCPSSDMRGRTKGSRRKLPETTAIAVETHIKSFPSYISHYCRQTTSQRYLASYLNVQKMYKRYKKEGNPPVSYSSYRRIFKKMGLKFKAPKSDTCATCDSFVVSIKAADGEEKERLTQEHERHKKRLQCLPVPDLPTGKVYYARQLYAYNLTIVHGKKTHCYMWAEHEARRGANEIASCLFHHITKELPSTVKYLTMFSDCCLGQNRNSIICAMLLAALQCNPTLKVVDHIFLVPGHTRMECDSKHSIIERCKKYSEKRAMIPCDWFDIVHEAGNGRFEVFHMKGHIYDFQRLLESKHNGPLIKRSKDVNNEEFRYLDTFWFQYTKKSKGFVHVKSSFKEEAPFRKVSFLRRGCHVSDIVENLVKVQSSYNPVSIQKKQDLLSLFNLIDAEYHDFYRSLKTSASLEDVDPDLPADENCD</sequence>
<dbReference type="PANTHER" id="PTHR10773:SF19">
    <property type="match status" value="1"/>
</dbReference>
<feature type="compositionally biased region" description="Basic and acidic residues" evidence="1">
    <location>
        <begin position="370"/>
        <end position="384"/>
    </location>
</feature>
<dbReference type="Pfam" id="PF25273">
    <property type="entry name" value="DUF7869"/>
    <property type="match status" value="1"/>
</dbReference>
<feature type="domain" description="DUF7869" evidence="2">
    <location>
        <begin position="660"/>
        <end position="806"/>
    </location>
</feature>
<dbReference type="PANTHER" id="PTHR10773">
    <property type="entry name" value="DNA-DIRECTED RNA POLYMERASES I, II, AND III SUBUNIT RPABC2"/>
    <property type="match status" value="1"/>
</dbReference>
<feature type="region of interest" description="Disordered" evidence="1">
    <location>
        <begin position="505"/>
        <end position="525"/>
    </location>
</feature>
<reference evidence="3" key="2">
    <citation type="journal article" date="2023" name="BMC Genomics">
        <title>Pest status, molecular evolution, and epigenetic factors derived from the genome assembly of Frankliniella fusca, a thysanopteran phytovirus vector.</title>
        <authorList>
            <person name="Catto M.A."/>
            <person name="Labadie P.E."/>
            <person name="Jacobson A.L."/>
            <person name="Kennedy G.G."/>
            <person name="Srinivasan R."/>
            <person name="Hunt B.G."/>
        </authorList>
    </citation>
    <scope>NUCLEOTIDE SEQUENCE</scope>
    <source>
        <strain evidence="3">PL_HMW_Pooled</strain>
    </source>
</reference>
<feature type="compositionally biased region" description="Basic and acidic residues" evidence="1">
    <location>
        <begin position="30"/>
        <end position="42"/>
    </location>
</feature>
<evidence type="ECO:0000256" key="1">
    <source>
        <dbReference type="SAM" id="MobiDB-lite"/>
    </source>
</evidence>
<evidence type="ECO:0000259" key="2">
    <source>
        <dbReference type="Pfam" id="PF25273"/>
    </source>
</evidence>
<feature type="region of interest" description="Disordered" evidence="1">
    <location>
        <begin position="1"/>
        <end position="42"/>
    </location>
</feature>
<gene>
    <name evidence="3" type="ORF">KUF71_000882</name>
</gene>
<comment type="caution">
    <text evidence="3">The sequence shown here is derived from an EMBL/GenBank/DDBJ whole genome shotgun (WGS) entry which is preliminary data.</text>
</comment>
<organism evidence="3 4">
    <name type="scientific">Frankliniella fusca</name>
    <dbReference type="NCBI Taxonomy" id="407009"/>
    <lineage>
        <taxon>Eukaryota</taxon>
        <taxon>Metazoa</taxon>
        <taxon>Ecdysozoa</taxon>
        <taxon>Arthropoda</taxon>
        <taxon>Hexapoda</taxon>
        <taxon>Insecta</taxon>
        <taxon>Pterygota</taxon>
        <taxon>Neoptera</taxon>
        <taxon>Paraneoptera</taxon>
        <taxon>Thysanoptera</taxon>
        <taxon>Terebrantia</taxon>
        <taxon>Thripoidea</taxon>
        <taxon>Thripidae</taxon>
        <taxon>Frankliniella</taxon>
    </lineage>
</organism>
<feature type="region of interest" description="Disordered" evidence="1">
    <location>
        <begin position="324"/>
        <end position="406"/>
    </location>
</feature>
<reference evidence="3" key="1">
    <citation type="submission" date="2021-07" db="EMBL/GenBank/DDBJ databases">
        <authorList>
            <person name="Catto M.A."/>
            <person name="Jacobson A."/>
            <person name="Kennedy G."/>
            <person name="Labadie P."/>
            <person name="Hunt B.G."/>
            <person name="Srinivasan R."/>
        </authorList>
    </citation>
    <scope>NUCLEOTIDE SEQUENCE</scope>
    <source>
        <strain evidence="3">PL_HMW_Pooled</strain>
        <tissue evidence="3">Head</tissue>
    </source>
</reference>
<evidence type="ECO:0000313" key="3">
    <source>
        <dbReference type="EMBL" id="KAK3918310.1"/>
    </source>
</evidence>
<keyword evidence="3" id="KW-0436">Ligase</keyword>
<feature type="region of interest" description="Disordered" evidence="1">
    <location>
        <begin position="236"/>
        <end position="306"/>
    </location>
</feature>